<gene>
    <name evidence="2" type="primary">OSJNBa0058I18.23</name>
</gene>
<proteinExistence type="predicted"/>
<reference evidence="3" key="2">
    <citation type="journal article" date="2008" name="Nucleic Acids Res.">
        <title>The rice annotation project database (RAP-DB): 2008 update.</title>
        <authorList>
            <consortium name="The rice annotation project (RAP)"/>
        </authorList>
    </citation>
    <scope>GENOME REANNOTATION</scope>
    <source>
        <strain evidence="3">cv. Nipponbare</strain>
    </source>
</reference>
<dbReference type="EMBL" id="AP005125">
    <property type="protein sequence ID" value="BAD30905.1"/>
    <property type="molecule type" value="Genomic_DNA"/>
</dbReference>
<dbReference type="AlphaFoldDB" id="Q69S41"/>
<feature type="compositionally biased region" description="Basic and acidic residues" evidence="1">
    <location>
        <begin position="66"/>
        <end position="82"/>
    </location>
</feature>
<evidence type="ECO:0000313" key="2">
    <source>
        <dbReference type="EMBL" id="BAD30905.1"/>
    </source>
</evidence>
<organism evidence="2 3">
    <name type="scientific">Oryza sativa subsp. japonica</name>
    <name type="common">Rice</name>
    <dbReference type="NCBI Taxonomy" id="39947"/>
    <lineage>
        <taxon>Eukaryota</taxon>
        <taxon>Viridiplantae</taxon>
        <taxon>Streptophyta</taxon>
        <taxon>Embryophyta</taxon>
        <taxon>Tracheophyta</taxon>
        <taxon>Spermatophyta</taxon>
        <taxon>Magnoliopsida</taxon>
        <taxon>Liliopsida</taxon>
        <taxon>Poales</taxon>
        <taxon>Poaceae</taxon>
        <taxon>BOP clade</taxon>
        <taxon>Oryzoideae</taxon>
        <taxon>Oryzeae</taxon>
        <taxon>Oryzinae</taxon>
        <taxon>Oryza</taxon>
        <taxon>Oryza sativa</taxon>
    </lineage>
</organism>
<feature type="region of interest" description="Disordered" evidence="1">
    <location>
        <begin position="1"/>
        <end position="125"/>
    </location>
</feature>
<protein>
    <submittedName>
        <fullName evidence="2">Uncharacterized protein</fullName>
    </submittedName>
</protein>
<evidence type="ECO:0000256" key="1">
    <source>
        <dbReference type="SAM" id="MobiDB-lite"/>
    </source>
</evidence>
<reference evidence="3" key="1">
    <citation type="journal article" date="2005" name="Nature">
        <title>The map-based sequence of the rice genome.</title>
        <authorList>
            <consortium name="International rice genome sequencing project (IRGSP)"/>
            <person name="Matsumoto T."/>
            <person name="Wu J."/>
            <person name="Kanamori H."/>
            <person name="Katayose Y."/>
            <person name="Fujisawa M."/>
            <person name="Namiki N."/>
            <person name="Mizuno H."/>
            <person name="Yamamoto K."/>
            <person name="Antonio B.A."/>
            <person name="Baba T."/>
            <person name="Sakata K."/>
            <person name="Nagamura Y."/>
            <person name="Aoki H."/>
            <person name="Arikawa K."/>
            <person name="Arita K."/>
            <person name="Bito T."/>
            <person name="Chiden Y."/>
            <person name="Fujitsuka N."/>
            <person name="Fukunaka R."/>
            <person name="Hamada M."/>
            <person name="Harada C."/>
            <person name="Hayashi A."/>
            <person name="Hijishita S."/>
            <person name="Honda M."/>
            <person name="Hosokawa S."/>
            <person name="Ichikawa Y."/>
            <person name="Idonuma A."/>
            <person name="Iijima M."/>
            <person name="Ikeda M."/>
            <person name="Ikeno M."/>
            <person name="Ito K."/>
            <person name="Ito S."/>
            <person name="Ito T."/>
            <person name="Ito Y."/>
            <person name="Ito Y."/>
            <person name="Iwabuchi A."/>
            <person name="Kamiya K."/>
            <person name="Karasawa W."/>
            <person name="Kurita K."/>
            <person name="Katagiri S."/>
            <person name="Kikuta A."/>
            <person name="Kobayashi H."/>
            <person name="Kobayashi N."/>
            <person name="Machita K."/>
            <person name="Maehara T."/>
            <person name="Masukawa M."/>
            <person name="Mizubayashi T."/>
            <person name="Mukai Y."/>
            <person name="Nagasaki H."/>
            <person name="Nagata Y."/>
            <person name="Naito S."/>
            <person name="Nakashima M."/>
            <person name="Nakama Y."/>
            <person name="Nakamichi Y."/>
            <person name="Nakamura M."/>
            <person name="Meguro A."/>
            <person name="Negishi M."/>
            <person name="Ohta I."/>
            <person name="Ohta T."/>
            <person name="Okamoto M."/>
            <person name="Ono N."/>
            <person name="Saji S."/>
            <person name="Sakaguchi M."/>
            <person name="Sakai K."/>
            <person name="Shibata M."/>
            <person name="Shimokawa T."/>
            <person name="Song J."/>
            <person name="Takazaki Y."/>
            <person name="Terasawa K."/>
            <person name="Tsugane M."/>
            <person name="Tsuji K."/>
            <person name="Ueda S."/>
            <person name="Waki K."/>
            <person name="Yamagata H."/>
            <person name="Yamamoto M."/>
            <person name="Yamamoto S."/>
            <person name="Yamane H."/>
            <person name="Yoshiki S."/>
            <person name="Yoshihara R."/>
            <person name="Yukawa K."/>
            <person name="Zhong H."/>
            <person name="Yano M."/>
            <person name="Yuan Q."/>
            <person name="Ouyang S."/>
            <person name="Liu J."/>
            <person name="Jones K.M."/>
            <person name="Gansberger K."/>
            <person name="Moffat K."/>
            <person name="Hill J."/>
            <person name="Bera J."/>
            <person name="Fadrosh D."/>
            <person name="Jin S."/>
            <person name="Johri S."/>
            <person name="Kim M."/>
            <person name="Overton L."/>
            <person name="Reardon M."/>
            <person name="Tsitrin T."/>
            <person name="Vuong H."/>
            <person name="Weaver B."/>
            <person name="Ciecko A."/>
            <person name="Tallon L."/>
            <person name="Jackson J."/>
            <person name="Pai G."/>
            <person name="Aken S.V."/>
            <person name="Utterback T."/>
            <person name="Reidmuller S."/>
            <person name="Feldblyum T."/>
            <person name="Hsiao J."/>
            <person name="Zismann V."/>
            <person name="Iobst S."/>
            <person name="de Vazeille A.R."/>
            <person name="Buell C.R."/>
            <person name="Ying K."/>
            <person name="Li Y."/>
            <person name="Lu T."/>
            <person name="Huang Y."/>
            <person name="Zhao Q."/>
            <person name="Feng Q."/>
            <person name="Zhang L."/>
            <person name="Zhu J."/>
            <person name="Weng Q."/>
            <person name="Mu J."/>
            <person name="Lu Y."/>
            <person name="Fan D."/>
            <person name="Liu Y."/>
            <person name="Guan J."/>
            <person name="Zhang Y."/>
            <person name="Yu S."/>
            <person name="Liu X."/>
            <person name="Zhang Y."/>
            <person name="Hong G."/>
            <person name="Han B."/>
            <person name="Choisne N."/>
            <person name="Demange N."/>
            <person name="Orjeda G."/>
            <person name="Samain S."/>
            <person name="Cattolico L."/>
            <person name="Pelletier E."/>
            <person name="Couloux A."/>
            <person name="Segurens B."/>
            <person name="Wincker P."/>
            <person name="D'Hont A."/>
            <person name="Scarpelli C."/>
            <person name="Weissenbach J."/>
            <person name="Salanoubat M."/>
            <person name="Quetier F."/>
            <person name="Yu Y."/>
            <person name="Kim H.R."/>
            <person name="Rambo T."/>
            <person name="Currie J."/>
            <person name="Collura K."/>
            <person name="Luo M."/>
            <person name="Yang T."/>
            <person name="Ammiraju J.S.S."/>
            <person name="Engler F."/>
            <person name="Soderlund C."/>
            <person name="Wing R.A."/>
            <person name="Palmer L.E."/>
            <person name="de la Bastide M."/>
            <person name="Spiegel L."/>
            <person name="Nascimento L."/>
            <person name="Zutavern T."/>
            <person name="O'Shaughnessy A."/>
            <person name="Dike S."/>
            <person name="Dedhia N."/>
            <person name="Preston R."/>
            <person name="Balija V."/>
            <person name="McCombie W.R."/>
            <person name="Chow T."/>
            <person name="Chen H."/>
            <person name="Chung M."/>
            <person name="Chen C."/>
            <person name="Shaw J."/>
            <person name="Wu H."/>
            <person name="Hsiao K."/>
            <person name="Chao Y."/>
            <person name="Chu M."/>
            <person name="Cheng C."/>
            <person name="Hour A."/>
            <person name="Lee P."/>
            <person name="Lin S."/>
            <person name="Lin Y."/>
            <person name="Liou J."/>
            <person name="Liu S."/>
            <person name="Hsing Y."/>
            <person name="Raghuvanshi S."/>
            <person name="Mohanty A."/>
            <person name="Bharti A.K."/>
            <person name="Gaur A."/>
            <person name="Gupta V."/>
            <person name="Kumar D."/>
            <person name="Ravi V."/>
            <person name="Vij S."/>
            <person name="Kapur A."/>
            <person name="Khurana P."/>
            <person name="Khurana P."/>
            <person name="Khurana J.P."/>
            <person name="Tyagi A.K."/>
            <person name="Gaikwad K."/>
            <person name="Singh A."/>
            <person name="Dalal V."/>
            <person name="Srivastava S."/>
            <person name="Dixit A."/>
            <person name="Pal A.K."/>
            <person name="Ghazi I.A."/>
            <person name="Yadav M."/>
            <person name="Pandit A."/>
            <person name="Bhargava A."/>
            <person name="Sureshbabu K."/>
            <person name="Batra K."/>
            <person name="Sharma T.R."/>
            <person name="Mohapatra T."/>
            <person name="Singh N.K."/>
            <person name="Messing J."/>
            <person name="Nelson A.B."/>
            <person name="Fuks G."/>
            <person name="Kavchok S."/>
            <person name="Keizer G."/>
            <person name="Linton E."/>
            <person name="Llaca V."/>
            <person name="Song R."/>
            <person name="Tanyolac B."/>
            <person name="Young S."/>
            <person name="Ho-Il K."/>
            <person name="Hahn J.H."/>
            <person name="Sangsakoo G."/>
            <person name="Vanavichit A."/>
            <person name="de Mattos Luiz.A.T."/>
            <person name="Zimmer P.D."/>
            <person name="Malone G."/>
            <person name="Dellagostin O."/>
            <person name="de Oliveira A.C."/>
            <person name="Bevan M."/>
            <person name="Bancroft I."/>
            <person name="Minx P."/>
            <person name="Cordum H."/>
            <person name="Wilson R."/>
            <person name="Cheng Z."/>
            <person name="Jin W."/>
            <person name="Jiang J."/>
            <person name="Leong S.A."/>
            <person name="Iwama H."/>
            <person name="Gojobori T."/>
            <person name="Itoh T."/>
            <person name="Niimura Y."/>
            <person name="Fujii Y."/>
            <person name="Habara T."/>
            <person name="Sakai H."/>
            <person name="Sato Y."/>
            <person name="Wilson G."/>
            <person name="Kumar K."/>
            <person name="McCouch S."/>
            <person name="Juretic N."/>
            <person name="Hoen D."/>
            <person name="Wright S."/>
            <person name="Bruskiewich R."/>
            <person name="Bureau T."/>
            <person name="Miyao A."/>
            <person name="Hirochika H."/>
            <person name="Nishikawa T."/>
            <person name="Kadowaki K."/>
            <person name="Sugiura M."/>
            <person name="Burr B."/>
            <person name="Sasaki T."/>
        </authorList>
    </citation>
    <scope>NUCLEOTIDE SEQUENCE [LARGE SCALE GENOMIC DNA]</scope>
    <source>
        <strain evidence="3">cv. Nipponbare</strain>
    </source>
</reference>
<feature type="compositionally biased region" description="Basic and acidic residues" evidence="1">
    <location>
        <begin position="91"/>
        <end position="101"/>
    </location>
</feature>
<accession>Q69S41</accession>
<dbReference type="Proteomes" id="UP000000763">
    <property type="component" value="Chromosome 7"/>
</dbReference>
<sequence>MNYCAIKPSRADVSTGWGGADTRAPLASGSGEGGKGRRHAGPLGSGSGGGRFTVDRDHAGGPSPVHRTDGPDRPRGRSDGRWRPGSAQDRPSGHGDGDGARTRVAGDGNRRRRRRRKGGADGRGC</sequence>
<name>Q69S41_ORYSJ</name>
<evidence type="ECO:0000313" key="3">
    <source>
        <dbReference type="Proteomes" id="UP000000763"/>
    </source>
</evidence>